<dbReference type="GO" id="GO:0042742">
    <property type="term" value="P:defense response to bacterium"/>
    <property type="evidence" value="ECO:0007669"/>
    <property type="project" value="UniProtKB-KW"/>
</dbReference>
<dbReference type="PROSITE" id="PS51378">
    <property type="entry name" value="INVERT_DEFENSINS"/>
    <property type="match status" value="1"/>
</dbReference>
<dbReference type="Gene3D" id="3.30.30.10">
    <property type="entry name" value="Knottin, scorpion toxin-like"/>
    <property type="match status" value="1"/>
</dbReference>
<comment type="subcellular location">
    <subcellularLocation>
        <location evidence="1">Secreted</location>
    </subcellularLocation>
</comment>
<sequence>MRLAVLFLLVLLTVSLTLASEVNEKSEEPHLRVRRGFGCPANAPCFFHCRFVLGNGRRGGYCGGRFKQTCYCVMK</sequence>
<name>A0A1E1X0B1_9ACAR</name>
<evidence type="ECO:0000256" key="2">
    <source>
        <dbReference type="ARBA" id="ARBA00022525"/>
    </source>
</evidence>
<organism evidence="8">
    <name type="scientific">Amblyomma aureolatum</name>
    <dbReference type="NCBI Taxonomy" id="187763"/>
    <lineage>
        <taxon>Eukaryota</taxon>
        <taxon>Metazoa</taxon>
        <taxon>Ecdysozoa</taxon>
        <taxon>Arthropoda</taxon>
        <taxon>Chelicerata</taxon>
        <taxon>Arachnida</taxon>
        <taxon>Acari</taxon>
        <taxon>Parasitiformes</taxon>
        <taxon>Ixodida</taxon>
        <taxon>Ixodoidea</taxon>
        <taxon>Ixodidae</taxon>
        <taxon>Amblyomminae</taxon>
        <taxon>Amblyomma</taxon>
    </lineage>
</organism>
<keyword evidence="2" id="KW-0964">Secreted</keyword>
<feature type="signal peptide" evidence="6">
    <location>
        <begin position="1"/>
        <end position="19"/>
    </location>
</feature>
<protein>
    <submittedName>
        <fullName evidence="8">Putative tick defensins 1</fullName>
    </submittedName>
</protein>
<keyword evidence="6" id="KW-0732">Signal</keyword>
<evidence type="ECO:0000259" key="7">
    <source>
        <dbReference type="PROSITE" id="PS51378"/>
    </source>
</evidence>
<dbReference type="AlphaFoldDB" id="A0A1E1X0B1"/>
<feature type="domain" description="Invertebrate defensins family profile" evidence="7">
    <location>
        <begin position="36"/>
        <end position="74"/>
    </location>
</feature>
<evidence type="ECO:0000256" key="5">
    <source>
        <dbReference type="ARBA" id="ARBA00023157"/>
    </source>
</evidence>
<evidence type="ECO:0000256" key="4">
    <source>
        <dbReference type="ARBA" id="ARBA00023022"/>
    </source>
</evidence>
<accession>A0A1E1X0B1</accession>
<evidence type="ECO:0000256" key="6">
    <source>
        <dbReference type="SAM" id="SignalP"/>
    </source>
</evidence>
<dbReference type="InterPro" id="IPR001542">
    <property type="entry name" value="Defensin_invertebrate/fungal"/>
</dbReference>
<keyword evidence="5" id="KW-1015">Disulfide bond</keyword>
<evidence type="ECO:0000313" key="8">
    <source>
        <dbReference type="EMBL" id="JAT92662.1"/>
    </source>
</evidence>
<dbReference type="SUPFAM" id="SSF57095">
    <property type="entry name" value="Scorpion toxin-like"/>
    <property type="match status" value="1"/>
</dbReference>
<evidence type="ECO:0000256" key="3">
    <source>
        <dbReference type="ARBA" id="ARBA00022529"/>
    </source>
</evidence>
<keyword evidence="4" id="KW-0044">Antibiotic</keyword>
<proteinExistence type="evidence at transcript level"/>
<dbReference type="EMBL" id="GFAC01006526">
    <property type="protein sequence ID" value="JAT92662.1"/>
    <property type="molecule type" value="mRNA"/>
</dbReference>
<keyword evidence="3" id="KW-0929">Antimicrobial</keyword>
<dbReference type="Pfam" id="PF01097">
    <property type="entry name" value="Defensin_2"/>
    <property type="match status" value="1"/>
</dbReference>
<evidence type="ECO:0000256" key="1">
    <source>
        <dbReference type="ARBA" id="ARBA00004613"/>
    </source>
</evidence>
<reference evidence="8" key="1">
    <citation type="journal article" date="2017" name="Front. Cell. Infect. Microbiol.">
        <title>The Distinct Transcriptional Response of the Midgut of Amblyomma sculptum and Amblyomma aureolatum Ticks to Rickettsia rickettsii Correlates to Their Differences in Susceptibility to Infection.</title>
        <authorList>
            <person name="Martins L.A."/>
            <person name="Galletti M.F.B.M."/>
            <person name="Ribeiro J.M."/>
            <person name="Fujita A."/>
            <person name="Costa F.B."/>
            <person name="Labruna M.B."/>
            <person name="Daffre S."/>
            <person name="Fogaca A.C."/>
        </authorList>
    </citation>
    <scope>NUCLEOTIDE SEQUENCE</scope>
</reference>
<dbReference type="InterPro" id="IPR036574">
    <property type="entry name" value="Scorpion_toxin-like_sf"/>
</dbReference>
<dbReference type="GO" id="GO:0005576">
    <property type="term" value="C:extracellular region"/>
    <property type="evidence" value="ECO:0007669"/>
    <property type="project" value="UniProtKB-SubCell"/>
</dbReference>
<feature type="chain" id="PRO_5009115797" evidence="6">
    <location>
        <begin position="20"/>
        <end position="75"/>
    </location>
</feature>